<dbReference type="InterPro" id="IPR017871">
    <property type="entry name" value="ABC_transporter-like_CS"/>
</dbReference>
<keyword evidence="4" id="KW-1003">Cell membrane</keyword>
<dbReference type="Pfam" id="PF08352">
    <property type="entry name" value="oligo_HPY"/>
    <property type="match status" value="1"/>
</dbReference>
<name>A0ABT4VKQ8_9HYPH</name>
<dbReference type="InterPro" id="IPR013563">
    <property type="entry name" value="Oligopep_ABC_C"/>
</dbReference>
<evidence type="ECO:0000256" key="4">
    <source>
        <dbReference type="ARBA" id="ARBA00022475"/>
    </source>
</evidence>
<keyword evidence="9" id="KW-0472">Membrane</keyword>
<dbReference type="InterPro" id="IPR003439">
    <property type="entry name" value="ABC_transporter-like_ATP-bd"/>
</dbReference>
<keyword evidence="8" id="KW-1278">Translocase</keyword>
<comment type="caution">
    <text evidence="11">The sequence shown here is derived from an EMBL/GenBank/DDBJ whole genome shotgun (WGS) entry which is preliminary data.</text>
</comment>
<evidence type="ECO:0000313" key="12">
    <source>
        <dbReference type="Proteomes" id="UP001148313"/>
    </source>
</evidence>
<comment type="subcellular location">
    <subcellularLocation>
        <location evidence="1">Cell inner membrane</location>
        <topology evidence="1">Peripheral membrane protein</topology>
    </subcellularLocation>
</comment>
<dbReference type="InterPro" id="IPR050388">
    <property type="entry name" value="ABC_Ni/Peptide_Import"/>
</dbReference>
<keyword evidence="7 11" id="KW-0067">ATP-binding</keyword>
<dbReference type="RefSeq" id="WP_271088866.1">
    <property type="nucleotide sequence ID" value="NZ_JAPJZH010000004.1"/>
</dbReference>
<organism evidence="11 12">
    <name type="scientific">Hoeflea poritis</name>
    <dbReference type="NCBI Taxonomy" id="2993659"/>
    <lineage>
        <taxon>Bacteria</taxon>
        <taxon>Pseudomonadati</taxon>
        <taxon>Pseudomonadota</taxon>
        <taxon>Alphaproteobacteria</taxon>
        <taxon>Hyphomicrobiales</taxon>
        <taxon>Rhizobiaceae</taxon>
        <taxon>Hoeflea</taxon>
    </lineage>
</organism>
<accession>A0ABT4VKQ8</accession>
<evidence type="ECO:0000259" key="10">
    <source>
        <dbReference type="PROSITE" id="PS50893"/>
    </source>
</evidence>
<keyword evidence="6" id="KW-0547">Nucleotide-binding</keyword>
<feature type="domain" description="ABC transporter" evidence="10">
    <location>
        <begin position="11"/>
        <end position="261"/>
    </location>
</feature>
<evidence type="ECO:0000256" key="3">
    <source>
        <dbReference type="ARBA" id="ARBA00022448"/>
    </source>
</evidence>
<dbReference type="GO" id="GO:0005524">
    <property type="term" value="F:ATP binding"/>
    <property type="evidence" value="ECO:0007669"/>
    <property type="project" value="UniProtKB-KW"/>
</dbReference>
<dbReference type="InterPro" id="IPR003593">
    <property type="entry name" value="AAA+_ATPase"/>
</dbReference>
<evidence type="ECO:0000256" key="2">
    <source>
        <dbReference type="ARBA" id="ARBA00005417"/>
    </source>
</evidence>
<protein>
    <submittedName>
        <fullName evidence="11">ABC transporter ATP-binding protein</fullName>
    </submittedName>
</protein>
<dbReference type="PANTHER" id="PTHR43297:SF14">
    <property type="entry name" value="ATPASE AAA-TYPE CORE DOMAIN-CONTAINING PROTEIN"/>
    <property type="match status" value="1"/>
</dbReference>
<comment type="similarity">
    <text evidence="2">Belongs to the ABC transporter superfamily.</text>
</comment>
<dbReference type="SUPFAM" id="SSF52540">
    <property type="entry name" value="P-loop containing nucleoside triphosphate hydrolases"/>
    <property type="match status" value="2"/>
</dbReference>
<reference evidence="11" key="1">
    <citation type="submission" date="2022-11" db="EMBL/GenBank/DDBJ databases">
        <title>Hoeflea poritis sp. nov., isolated from scleractinian coral Porites lutea.</title>
        <authorList>
            <person name="Zhang G."/>
            <person name="Wei Q."/>
            <person name="Cai L."/>
        </authorList>
    </citation>
    <scope>NUCLEOTIDE SEQUENCE</scope>
    <source>
        <strain evidence="11">E7-10</strain>
    </source>
</reference>
<keyword evidence="12" id="KW-1185">Reference proteome</keyword>
<evidence type="ECO:0000256" key="1">
    <source>
        <dbReference type="ARBA" id="ARBA00004417"/>
    </source>
</evidence>
<feature type="domain" description="ABC transporter" evidence="10">
    <location>
        <begin position="282"/>
        <end position="522"/>
    </location>
</feature>
<evidence type="ECO:0000313" key="11">
    <source>
        <dbReference type="EMBL" id="MDA4845261.1"/>
    </source>
</evidence>
<dbReference type="Gene3D" id="3.40.50.300">
    <property type="entry name" value="P-loop containing nucleotide triphosphate hydrolases"/>
    <property type="match status" value="2"/>
</dbReference>
<dbReference type="EMBL" id="JAPJZH010000004">
    <property type="protein sequence ID" value="MDA4845261.1"/>
    <property type="molecule type" value="Genomic_DNA"/>
</dbReference>
<dbReference type="CDD" id="cd03257">
    <property type="entry name" value="ABC_NikE_OppD_transporters"/>
    <property type="match status" value="2"/>
</dbReference>
<evidence type="ECO:0000256" key="5">
    <source>
        <dbReference type="ARBA" id="ARBA00022519"/>
    </source>
</evidence>
<dbReference type="Proteomes" id="UP001148313">
    <property type="component" value="Unassembled WGS sequence"/>
</dbReference>
<dbReference type="PROSITE" id="PS00211">
    <property type="entry name" value="ABC_TRANSPORTER_1"/>
    <property type="match status" value="1"/>
</dbReference>
<evidence type="ECO:0000256" key="7">
    <source>
        <dbReference type="ARBA" id="ARBA00022840"/>
    </source>
</evidence>
<evidence type="ECO:0000256" key="9">
    <source>
        <dbReference type="ARBA" id="ARBA00023136"/>
    </source>
</evidence>
<dbReference type="SMART" id="SM00382">
    <property type="entry name" value="AAA"/>
    <property type="match status" value="2"/>
</dbReference>
<evidence type="ECO:0000256" key="6">
    <source>
        <dbReference type="ARBA" id="ARBA00022741"/>
    </source>
</evidence>
<evidence type="ECO:0000256" key="8">
    <source>
        <dbReference type="ARBA" id="ARBA00022967"/>
    </source>
</evidence>
<keyword evidence="5" id="KW-0997">Cell inner membrane</keyword>
<dbReference type="InterPro" id="IPR027417">
    <property type="entry name" value="P-loop_NTPase"/>
</dbReference>
<dbReference type="Pfam" id="PF00005">
    <property type="entry name" value="ABC_tran"/>
    <property type="match status" value="2"/>
</dbReference>
<sequence>MSEEEKKSVLLEIKDLKIEGYSDEKWIEIVHGIDLTLHRGEVMGLIGESGAGKSTIGLAAMGFTRDGCRISNGTVLFDGMDLTTATRSERRALRGSRIAYVAQSAAASFNPAHKLIDQHTESALLHKVNTKVESEEDAIELYRRLRLPNPEEIGFRYPHQVSGGQLQRAMTAMAMSCRPDLIIFDEPTTALDVTTQIEVLAAVRDIVDQFNTAALYITHDLAVVAQMADRIKVLLKGDEVEEADTRKMLADPEEDYTKSLWAVRSFKREQKPPPPASETPLISVKNVSAAYGPVKVLDGVSFDIYRGQTVAVVGESGSGKSTTARCITGLLPPFEGEILYDGNLLPPRYQDRTKDQLRQAQMIYQMADTALNPKKTIGEIIGRPLQFYAGLRGADLKKRVDQLLDQIELEPSLYYHRLPSELSGGQKQRVGIARSLAAEPSFIICDEVTSALDQLVAEGILRLLDRLQKELNLAYMFITHDLATVRSIADVVVVMKEGKVVEMGPKDEMFKPPHHEYTDLLLSSVPEMDPDWLTNLLESRGVDNIGEAAHEKKT</sequence>
<dbReference type="PROSITE" id="PS50893">
    <property type="entry name" value="ABC_TRANSPORTER_2"/>
    <property type="match status" value="2"/>
</dbReference>
<proteinExistence type="inferred from homology"/>
<gene>
    <name evidence="11" type="ORF">OOZ53_07870</name>
</gene>
<keyword evidence="3" id="KW-0813">Transport</keyword>
<dbReference type="PANTHER" id="PTHR43297">
    <property type="entry name" value="OLIGOPEPTIDE TRANSPORT ATP-BINDING PROTEIN APPD"/>
    <property type="match status" value="1"/>
</dbReference>